<dbReference type="InterPro" id="IPR011701">
    <property type="entry name" value="MFS"/>
</dbReference>
<feature type="compositionally biased region" description="Basic and acidic residues" evidence="2">
    <location>
        <begin position="489"/>
        <end position="505"/>
    </location>
</feature>
<feature type="transmembrane region" description="Helical" evidence="3">
    <location>
        <begin position="197"/>
        <end position="217"/>
    </location>
</feature>
<feature type="compositionally biased region" description="Basic and acidic residues" evidence="2">
    <location>
        <begin position="512"/>
        <end position="547"/>
    </location>
</feature>
<dbReference type="InterPro" id="IPR036259">
    <property type="entry name" value="MFS_trans_sf"/>
</dbReference>
<keyword evidence="3" id="KW-0472">Membrane</keyword>
<feature type="region of interest" description="Disordered" evidence="2">
    <location>
        <begin position="1"/>
        <end position="40"/>
    </location>
</feature>
<feature type="compositionally biased region" description="Low complexity" evidence="2">
    <location>
        <begin position="13"/>
        <end position="28"/>
    </location>
</feature>
<dbReference type="GO" id="GO:0022857">
    <property type="term" value="F:transmembrane transporter activity"/>
    <property type="evidence" value="ECO:0007669"/>
    <property type="project" value="InterPro"/>
</dbReference>
<feature type="region of interest" description="Disordered" evidence="2">
    <location>
        <begin position="479"/>
        <end position="556"/>
    </location>
</feature>
<evidence type="ECO:0000259" key="4">
    <source>
        <dbReference type="PROSITE" id="PS50850"/>
    </source>
</evidence>
<accession>A0A1S8B2U8</accession>
<dbReference type="AlphaFoldDB" id="A0A1S8B2U8"/>
<dbReference type="PANTHER" id="PTHR42910">
    <property type="entry name" value="TRANSPORTER SCO4007-RELATED"/>
    <property type="match status" value="1"/>
</dbReference>
<keyword evidence="3" id="KW-1133">Transmembrane helix</keyword>
<gene>
    <name evidence="5" type="ORF">BK809_0006128</name>
</gene>
<reference evidence="5 6" key="1">
    <citation type="submission" date="2017-01" db="EMBL/GenBank/DDBJ databases">
        <title>Draft genome sequence of Diplodia seriata F98.1, a fungal species involved in grapevine trunk diseases.</title>
        <authorList>
            <person name="Robert-Siegwald G."/>
            <person name="Vallet J."/>
            <person name="Abou-Mansour E."/>
            <person name="Xu J."/>
            <person name="Rey P."/>
            <person name="Bertsch C."/>
            <person name="Rego C."/>
            <person name="Larignon P."/>
            <person name="Fontaine F."/>
            <person name="Lebrun M.-H."/>
        </authorList>
    </citation>
    <scope>NUCLEOTIDE SEQUENCE [LARGE SCALE GENOMIC DNA]</scope>
    <source>
        <strain evidence="5 6">F98.1</strain>
    </source>
</reference>
<feature type="transmembrane region" description="Helical" evidence="3">
    <location>
        <begin position="75"/>
        <end position="92"/>
    </location>
</feature>
<proteinExistence type="predicted"/>
<feature type="transmembrane region" description="Helical" evidence="3">
    <location>
        <begin position="282"/>
        <end position="305"/>
    </location>
</feature>
<comment type="subcellular location">
    <subcellularLocation>
        <location evidence="1">Membrane</location>
        <topology evidence="1">Multi-pass membrane protein</topology>
    </subcellularLocation>
</comment>
<feature type="transmembrane region" description="Helical" evidence="3">
    <location>
        <begin position="433"/>
        <end position="453"/>
    </location>
</feature>
<dbReference type="GO" id="GO:0016020">
    <property type="term" value="C:membrane"/>
    <property type="evidence" value="ECO:0007669"/>
    <property type="project" value="UniProtKB-SubCell"/>
</dbReference>
<dbReference type="PROSITE" id="PS50850">
    <property type="entry name" value="MFS"/>
    <property type="match status" value="1"/>
</dbReference>
<dbReference type="STRING" id="420778.A0A1S8B2U8"/>
<dbReference type="Proteomes" id="UP000190776">
    <property type="component" value="Unassembled WGS sequence"/>
</dbReference>
<dbReference type="PANTHER" id="PTHR42910:SF1">
    <property type="entry name" value="MAJOR FACILITATOR SUPERFAMILY (MFS) PROFILE DOMAIN-CONTAINING PROTEIN"/>
    <property type="match status" value="1"/>
</dbReference>
<dbReference type="SUPFAM" id="SSF103473">
    <property type="entry name" value="MFS general substrate transporter"/>
    <property type="match status" value="1"/>
</dbReference>
<feature type="transmembrane region" description="Helical" evidence="3">
    <location>
        <begin position="407"/>
        <end position="427"/>
    </location>
</feature>
<sequence>MTHEKLPKAEGQSPTPTTSDSPSPTSSSNEDVTPANATTTPVKPSIWQRVYDIVFWVPPNCRWDPENPPGFSMSLNFLFAFAGAFTVANLYYNHPILNILADDFNVTYERVAQIPTVMQAGYAAGLLFLCPLADMVKRRPFVTGLMFFTATIWIGLCVTHSLTVFSVLSFIVGATTVTPQLMLPLVGELAPPHKKGVSLSIVTSGLMLGILIARLLSGTITEYTSWRSVYWMALGLQYLVSLLLWAFMPDYPSTNPAGTLSYLPLLWSIPKLLVREPALLQACLISIFTSATFTSFWTTLTFLLAGPPYRLSPLGIGLFSLIGIGAMLFGPLYARVVTDRFVPWLGVFCGELLALAGILVGTYAGTHTLAAPVLQAFLFDLGFQSAQVANRAAIYAIAPRARNRVNTAFMVFTFCGQLMGTAVGSAVYQRHGWVASGSVSVGLVGVSLGFCALRGPHETGWVGWGGGWALRRERLEEDAVRQGNGGVAEKSREDEEKGNTGKALEEVAGEDQVGKGREGGHGGNDEDEITRNTESDRESDVEKRSTLTEHSVSVRK</sequence>
<name>A0A1S8B2U8_9PEZI</name>
<dbReference type="Gene3D" id="1.20.1250.20">
    <property type="entry name" value="MFS general substrate transporter like domains"/>
    <property type="match status" value="1"/>
</dbReference>
<feature type="transmembrane region" description="Helical" evidence="3">
    <location>
        <begin position="229"/>
        <end position="248"/>
    </location>
</feature>
<dbReference type="Pfam" id="PF07690">
    <property type="entry name" value="MFS_1"/>
    <property type="match status" value="1"/>
</dbReference>
<evidence type="ECO:0000313" key="6">
    <source>
        <dbReference type="Proteomes" id="UP000190776"/>
    </source>
</evidence>
<evidence type="ECO:0000313" key="5">
    <source>
        <dbReference type="EMBL" id="OMP81819.1"/>
    </source>
</evidence>
<evidence type="ECO:0000256" key="3">
    <source>
        <dbReference type="SAM" id="Phobius"/>
    </source>
</evidence>
<feature type="transmembrane region" description="Helical" evidence="3">
    <location>
        <begin position="311"/>
        <end position="334"/>
    </location>
</feature>
<feature type="transmembrane region" description="Helical" evidence="3">
    <location>
        <begin position="341"/>
        <end position="363"/>
    </location>
</feature>
<dbReference type="InterPro" id="IPR020846">
    <property type="entry name" value="MFS_dom"/>
</dbReference>
<protein>
    <submittedName>
        <fullName evidence="5">Uncharacterized transporter ygaY</fullName>
    </submittedName>
</protein>
<evidence type="ECO:0000256" key="1">
    <source>
        <dbReference type="ARBA" id="ARBA00004141"/>
    </source>
</evidence>
<keyword evidence="3" id="KW-0812">Transmembrane</keyword>
<dbReference type="OrthoDB" id="2105912at2759"/>
<evidence type="ECO:0000256" key="2">
    <source>
        <dbReference type="SAM" id="MobiDB-lite"/>
    </source>
</evidence>
<feature type="compositionally biased region" description="Polar residues" evidence="2">
    <location>
        <begin position="29"/>
        <end position="40"/>
    </location>
</feature>
<feature type="domain" description="Major facilitator superfamily (MFS) profile" evidence="4">
    <location>
        <begin position="72"/>
        <end position="459"/>
    </location>
</feature>
<dbReference type="EMBL" id="MSZU01000114">
    <property type="protein sequence ID" value="OMP81819.1"/>
    <property type="molecule type" value="Genomic_DNA"/>
</dbReference>
<comment type="caution">
    <text evidence="5">The sequence shown here is derived from an EMBL/GenBank/DDBJ whole genome shotgun (WGS) entry which is preliminary data.</text>
</comment>
<feature type="transmembrane region" description="Helical" evidence="3">
    <location>
        <begin position="112"/>
        <end position="133"/>
    </location>
</feature>
<feature type="transmembrane region" description="Helical" evidence="3">
    <location>
        <begin position="145"/>
        <end position="177"/>
    </location>
</feature>
<organism evidence="5 6">
    <name type="scientific">Diplodia seriata</name>
    <dbReference type="NCBI Taxonomy" id="420778"/>
    <lineage>
        <taxon>Eukaryota</taxon>
        <taxon>Fungi</taxon>
        <taxon>Dikarya</taxon>
        <taxon>Ascomycota</taxon>
        <taxon>Pezizomycotina</taxon>
        <taxon>Dothideomycetes</taxon>
        <taxon>Dothideomycetes incertae sedis</taxon>
        <taxon>Botryosphaeriales</taxon>
        <taxon>Botryosphaeriaceae</taxon>
        <taxon>Diplodia</taxon>
    </lineage>
</organism>
<dbReference type="CDD" id="cd17324">
    <property type="entry name" value="MFS_NepI_like"/>
    <property type="match status" value="1"/>
</dbReference>